<protein>
    <recommendedName>
        <fullName evidence="4">PC-esterase domain-containing protein 1A</fullName>
    </recommendedName>
</protein>
<evidence type="ECO:0000256" key="1">
    <source>
        <dbReference type="ARBA" id="ARBA00037957"/>
    </source>
</evidence>
<dbReference type="PANTHER" id="PTHR14469">
    <property type="entry name" value="SARCOMA ANTIGEN NY-SAR-23"/>
    <property type="match status" value="1"/>
</dbReference>
<sequence>MAAALASLDAAALAGLGDAALASLGDAALASLGDAALASLGDAALAIQRSVYKDLVSLLQNDSFLTQGQLRNKGEKTFANDTLVEGGSLCEMHNGVTYREVRQYRTGHHLMRFYFLTRAYSTYMESVLADFKEGPKPDVVIISSCIWDLIRYNYKPLEVYKKNLDCLFNRLTEVLSPECLVIWNMTMPVGFKPSEMPQYTKHNLRWDIVEGNFYSATVANFHKMDVLDMHYHFRFDLRSRCKDAIHWNQLAHRKYSQILLAHIAQAWNVEPPEGTKIISDLIQSDPSLVVPLRNVPHPCPKFDDQENDQDDFGYAIPNGPLPVVPFGNVPHPHPIYNDQENGQHYFGFDESCVANDLLWSCPSDERIISLQTVSPFADDSPFFVNFPPGNFGFDGFGRITNVNFT</sequence>
<keyword evidence="3" id="KW-1185">Reference proteome</keyword>
<comment type="similarity">
    <text evidence="1">Belongs to the PC-esterase family.</text>
</comment>
<evidence type="ECO:0008006" key="4">
    <source>
        <dbReference type="Google" id="ProtNLM"/>
    </source>
</evidence>
<dbReference type="AlphaFoldDB" id="A0A2G9R741"/>
<proteinExistence type="inferred from homology"/>
<dbReference type="SUPFAM" id="SSF52266">
    <property type="entry name" value="SGNH hydrolase"/>
    <property type="match status" value="1"/>
</dbReference>
<dbReference type="EMBL" id="KV968319">
    <property type="protein sequence ID" value="PIO23669.1"/>
    <property type="molecule type" value="Genomic_DNA"/>
</dbReference>
<dbReference type="InterPro" id="IPR036514">
    <property type="entry name" value="SGNH_hydro_sf"/>
</dbReference>
<name>A0A2G9R741_AQUCT</name>
<dbReference type="Gene3D" id="3.40.50.1110">
    <property type="entry name" value="SGNH hydrolase"/>
    <property type="match status" value="1"/>
</dbReference>
<dbReference type="PANTHER" id="PTHR14469:SF0">
    <property type="entry name" value="FAMILY WITH SEQUENCE SIMILARITY 113"/>
    <property type="match status" value="1"/>
</dbReference>
<gene>
    <name evidence="2" type="ORF">AB205_0213960</name>
</gene>
<reference evidence="3" key="1">
    <citation type="journal article" date="2017" name="Nat. Commun.">
        <title>The North American bullfrog draft genome provides insight into hormonal regulation of long noncoding RNA.</title>
        <authorList>
            <person name="Hammond S.A."/>
            <person name="Warren R.L."/>
            <person name="Vandervalk B.P."/>
            <person name="Kucuk E."/>
            <person name="Khan H."/>
            <person name="Gibb E.A."/>
            <person name="Pandoh P."/>
            <person name="Kirk H."/>
            <person name="Zhao Y."/>
            <person name="Jones M."/>
            <person name="Mungall A.J."/>
            <person name="Coope R."/>
            <person name="Pleasance S."/>
            <person name="Moore R.A."/>
            <person name="Holt R.A."/>
            <person name="Round J.M."/>
            <person name="Ohora S."/>
            <person name="Walle B.V."/>
            <person name="Veldhoen N."/>
            <person name="Helbing C.C."/>
            <person name="Birol I."/>
        </authorList>
    </citation>
    <scope>NUCLEOTIDE SEQUENCE [LARGE SCALE GENOMIC DNA]</scope>
</reference>
<organism evidence="2 3">
    <name type="scientific">Aquarana catesbeiana</name>
    <name type="common">American bullfrog</name>
    <name type="synonym">Rana catesbeiana</name>
    <dbReference type="NCBI Taxonomy" id="8400"/>
    <lineage>
        <taxon>Eukaryota</taxon>
        <taxon>Metazoa</taxon>
        <taxon>Chordata</taxon>
        <taxon>Craniata</taxon>
        <taxon>Vertebrata</taxon>
        <taxon>Euteleostomi</taxon>
        <taxon>Amphibia</taxon>
        <taxon>Batrachia</taxon>
        <taxon>Anura</taxon>
        <taxon>Neobatrachia</taxon>
        <taxon>Ranoidea</taxon>
        <taxon>Ranidae</taxon>
        <taxon>Aquarana</taxon>
    </lineage>
</organism>
<dbReference type="Proteomes" id="UP000228934">
    <property type="component" value="Unassembled WGS sequence"/>
</dbReference>
<evidence type="ECO:0000313" key="2">
    <source>
        <dbReference type="EMBL" id="PIO23669.1"/>
    </source>
</evidence>
<accession>A0A2G9R741</accession>
<feature type="non-terminal residue" evidence="2">
    <location>
        <position position="405"/>
    </location>
</feature>
<evidence type="ECO:0000313" key="3">
    <source>
        <dbReference type="Proteomes" id="UP000228934"/>
    </source>
</evidence>
<dbReference type="OrthoDB" id="9975373at2759"/>